<accession>A0A8S3XA10</accession>
<keyword evidence="2" id="KW-1185">Reference proteome</keyword>
<evidence type="ECO:0000313" key="2">
    <source>
        <dbReference type="Proteomes" id="UP000691718"/>
    </source>
</evidence>
<dbReference type="EMBL" id="CAJQZP010001037">
    <property type="protein sequence ID" value="CAG5012185.1"/>
    <property type="molecule type" value="Genomic_DNA"/>
</dbReference>
<protein>
    <submittedName>
        <fullName evidence="1">(apollo) hypothetical protein</fullName>
    </submittedName>
</protein>
<comment type="caution">
    <text evidence="1">The sequence shown here is derived from an EMBL/GenBank/DDBJ whole genome shotgun (WGS) entry which is preliminary data.</text>
</comment>
<reference evidence="1" key="1">
    <citation type="submission" date="2021-04" db="EMBL/GenBank/DDBJ databases">
        <authorList>
            <person name="Tunstrom K."/>
        </authorList>
    </citation>
    <scope>NUCLEOTIDE SEQUENCE</scope>
</reference>
<dbReference type="OrthoDB" id="10023951at2759"/>
<gene>
    <name evidence="1" type="ORF">PAPOLLO_LOCUS15746</name>
</gene>
<evidence type="ECO:0000313" key="1">
    <source>
        <dbReference type="EMBL" id="CAG5012185.1"/>
    </source>
</evidence>
<proteinExistence type="predicted"/>
<sequence length="82" mass="8818">MLKAVLSSEAKRAASVSKDTTSLAMLRASKIGRSLKNDDTALEAIEKSQVPLIQINLVATPGRSILKSINVASTQRKWGKKP</sequence>
<dbReference type="Proteomes" id="UP000691718">
    <property type="component" value="Unassembled WGS sequence"/>
</dbReference>
<name>A0A8S3XA10_PARAO</name>
<dbReference type="AlphaFoldDB" id="A0A8S3XA10"/>
<organism evidence="1 2">
    <name type="scientific">Parnassius apollo</name>
    <name type="common">Apollo butterfly</name>
    <name type="synonym">Papilio apollo</name>
    <dbReference type="NCBI Taxonomy" id="110799"/>
    <lineage>
        <taxon>Eukaryota</taxon>
        <taxon>Metazoa</taxon>
        <taxon>Ecdysozoa</taxon>
        <taxon>Arthropoda</taxon>
        <taxon>Hexapoda</taxon>
        <taxon>Insecta</taxon>
        <taxon>Pterygota</taxon>
        <taxon>Neoptera</taxon>
        <taxon>Endopterygota</taxon>
        <taxon>Lepidoptera</taxon>
        <taxon>Glossata</taxon>
        <taxon>Ditrysia</taxon>
        <taxon>Papilionoidea</taxon>
        <taxon>Papilionidae</taxon>
        <taxon>Parnassiinae</taxon>
        <taxon>Parnassini</taxon>
        <taxon>Parnassius</taxon>
        <taxon>Parnassius</taxon>
    </lineage>
</organism>